<dbReference type="InterPro" id="IPR025736">
    <property type="entry name" value="PucR_C-HTH_dom"/>
</dbReference>
<reference evidence="3 4" key="1">
    <citation type="journal article" date="2013" name="Biodegradation">
        <title>Quantitative proteomic analysis of ibuprofen-degrading Patulibacter sp. strain I11.</title>
        <authorList>
            <person name="Almeida B."/>
            <person name="Kjeldal H."/>
            <person name="Lolas I."/>
            <person name="Knudsen A.D."/>
            <person name="Carvalho G."/>
            <person name="Nielsen K.L."/>
            <person name="Barreto Crespo M.T."/>
            <person name="Stensballe A."/>
            <person name="Nielsen J.L."/>
        </authorList>
    </citation>
    <scope>NUCLEOTIDE SEQUENCE [LARGE SCALE GENOMIC DNA]</scope>
    <source>
        <strain evidence="3 4">I11</strain>
    </source>
</reference>
<dbReference type="InterPro" id="IPR042070">
    <property type="entry name" value="PucR_C-HTH_sf"/>
</dbReference>
<dbReference type="PANTHER" id="PTHR33744:SF1">
    <property type="entry name" value="DNA-BINDING TRANSCRIPTIONAL ACTIVATOR ADER"/>
    <property type="match status" value="1"/>
</dbReference>
<sequence length="379" mass="40637">MGVEEARRQSLVAAVAHRLPEVVENAARRAKEGLPEYAEIAEAEIAGGIMADLTRAMNALLAGRPLSDDERAAMGTIGDTRARQRVPMEAMLRVYRFTIDEIFTVLWEESRDGRLDHGQVLGLMRDVWRYADPMMEVAVSSYRHRELRQTVADSQRRTALVHSVLLTPGGTGSAAALAAWVTPGGRFVALRARHGDEDARQLLLDLQVPGALEDAAVAPYEDDVVGFAASRPTIVPPDGVVIGVGPAVALAELPRSFAIASRVVETATAFGRCGVLSLADLPLEAIARADGDVADELVARYVTPVAPATAGGAEILETVRAYLAQDLAVEPAARALFVHANTVRNRLHRYEQATGSSLRSPATLAGIELALRRHALARA</sequence>
<gene>
    <name evidence="3" type="ORF">PAI11_31210</name>
</gene>
<dbReference type="AlphaFoldDB" id="H0E8G0"/>
<dbReference type="OrthoDB" id="33973at2"/>
<dbReference type="PANTHER" id="PTHR33744">
    <property type="entry name" value="CARBOHYDRATE DIACID REGULATOR"/>
    <property type="match status" value="1"/>
</dbReference>
<feature type="domain" description="PucR C-terminal helix-turn-helix" evidence="1">
    <location>
        <begin position="316"/>
        <end position="372"/>
    </location>
</feature>
<evidence type="ECO:0000313" key="3">
    <source>
        <dbReference type="EMBL" id="EHN10050.1"/>
    </source>
</evidence>
<dbReference type="RefSeq" id="WP_007576882.1">
    <property type="nucleotide sequence ID" value="NZ_AGUD01000243.1"/>
</dbReference>
<dbReference type="Pfam" id="PF14361">
    <property type="entry name" value="RsbRD_N"/>
    <property type="match status" value="1"/>
</dbReference>
<dbReference type="Pfam" id="PF13556">
    <property type="entry name" value="HTH_30"/>
    <property type="match status" value="1"/>
</dbReference>
<accession>H0E8G0</accession>
<feature type="domain" description="RsbT co-antagonist protein RsbRD N-terminal" evidence="2">
    <location>
        <begin position="20"/>
        <end position="157"/>
    </location>
</feature>
<keyword evidence="4" id="KW-1185">Reference proteome</keyword>
<dbReference type="Proteomes" id="UP000005143">
    <property type="component" value="Unassembled WGS sequence"/>
</dbReference>
<dbReference type="Gene3D" id="1.10.10.2840">
    <property type="entry name" value="PucR C-terminal helix-turn-helix domain"/>
    <property type="match status" value="1"/>
</dbReference>
<evidence type="ECO:0000259" key="2">
    <source>
        <dbReference type="Pfam" id="PF14361"/>
    </source>
</evidence>
<proteinExistence type="predicted"/>
<protein>
    <submittedName>
        <fullName evidence="3">Uncharacterized protein</fullName>
    </submittedName>
</protein>
<dbReference type="InterPro" id="IPR025751">
    <property type="entry name" value="RsbRD_N_dom"/>
</dbReference>
<name>H0E8G0_9ACTN</name>
<organism evidence="3 4">
    <name type="scientific">Patulibacter medicamentivorans</name>
    <dbReference type="NCBI Taxonomy" id="1097667"/>
    <lineage>
        <taxon>Bacteria</taxon>
        <taxon>Bacillati</taxon>
        <taxon>Actinomycetota</taxon>
        <taxon>Thermoleophilia</taxon>
        <taxon>Solirubrobacterales</taxon>
        <taxon>Patulibacteraceae</taxon>
        <taxon>Patulibacter</taxon>
    </lineage>
</organism>
<comment type="caution">
    <text evidence="3">The sequence shown here is derived from an EMBL/GenBank/DDBJ whole genome shotgun (WGS) entry which is preliminary data.</text>
</comment>
<dbReference type="InterPro" id="IPR051448">
    <property type="entry name" value="CdaR-like_regulators"/>
</dbReference>
<evidence type="ECO:0000259" key="1">
    <source>
        <dbReference type="Pfam" id="PF13556"/>
    </source>
</evidence>
<dbReference type="EMBL" id="AGUD01000243">
    <property type="protein sequence ID" value="EHN10050.1"/>
    <property type="molecule type" value="Genomic_DNA"/>
</dbReference>
<evidence type="ECO:0000313" key="4">
    <source>
        <dbReference type="Proteomes" id="UP000005143"/>
    </source>
</evidence>